<dbReference type="GO" id="GO:0008284">
    <property type="term" value="P:positive regulation of cell population proliferation"/>
    <property type="evidence" value="ECO:0007669"/>
    <property type="project" value="TreeGrafter"/>
</dbReference>
<dbReference type="Proteomes" id="UP000826271">
    <property type="component" value="Unassembled WGS sequence"/>
</dbReference>
<proteinExistence type="predicted"/>
<reference evidence="2" key="1">
    <citation type="submission" date="2019-10" db="EMBL/GenBank/DDBJ databases">
        <authorList>
            <person name="Zhang R."/>
            <person name="Pan Y."/>
            <person name="Wang J."/>
            <person name="Ma R."/>
            <person name="Yu S."/>
        </authorList>
    </citation>
    <scope>NUCLEOTIDE SEQUENCE</scope>
    <source>
        <strain evidence="2">LA-IB0</strain>
        <tissue evidence="2">Leaf</tissue>
    </source>
</reference>
<name>A0AAV6WFH3_9LAMI</name>
<keyword evidence="1" id="KW-0732">Signal</keyword>
<dbReference type="GO" id="GO:0010082">
    <property type="term" value="P:regulation of root meristem growth"/>
    <property type="evidence" value="ECO:0007669"/>
    <property type="project" value="InterPro"/>
</dbReference>
<feature type="signal peptide" evidence="1">
    <location>
        <begin position="1"/>
        <end position="25"/>
    </location>
</feature>
<evidence type="ECO:0000313" key="2">
    <source>
        <dbReference type="EMBL" id="KAG8366499.1"/>
    </source>
</evidence>
<evidence type="ECO:0000256" key="1">
    <source>
        <dbReference type="SAM" id="SignalP"/>
    </source>
</evidence>
<organism evidence="2 3">
    <name type="scientific">Buddleja alternifolia</name>
    <dbReference type="NCBI Taxonomy" id="168488"/>
    <lineage>
        <taxon>Eukaryota</taxon>
        <taxon>Viridiplantae</taxon>
        <taxon>Streptophyta</taxon>
        <taxon>Embryophyta</taxon>
        <taxon>Tracheophyta</taxon>
        <taxon>Spermatophyta</taxon>
        <taxon>Magnoliopsida</taxon>
        <taxon>eudicotyledons</taxon>
        <taxon>Gunneridae</taxon>
        <taxon>Pentapetalae</taxon>
        <taxon>asterids</taxon>
        <taxon>lamiids</taxon>
        <taxon>Lamiales</taxon>
        <taxon>Scrophulariaceae</taxon>
        <taxon>Buddlejeae</taxon>
        <taxon>Buddleja</taxon>
    </lineage>
</organism>
<dbReference type="EMBL" id="WHWC01000017">
    <property type="protein sequence ID" value="KAG8366499.1"/>
    <property type="molecule type" value="Genomic_DNA"/>
</dbReference>
<dbReference type="GO" id="GO:0008083">
    <property type="term" value="F:growth factor activity"/>
    <property type="evidence" value="ECO:0007669"/>
    <property type="project" value="InterPro"/>
</dbReference>
<dbReference type="AlphaFoldDB" id="A0AAV6WFH3"/>
<dbReference type="GO" id="GO:0010628">
    <property type="term" value="P:positive regulation of gene expression"/>
    <property type="evidence" value="ECO:0007669"/>
    <property type="project" value="TreeGrafter"/>
</dbReference>
<dbReference type="InterPro" id="IPR038804">
    <property type="entry name" value="RGF3"/>
</dbReference>
<dbReference type="GO" id="GO:0005615">
    <property type="term" value="C:extracellular space"/>
    <property type="evidence" value="ECO:0007669"/>
    <property type="project" value="TreeGrafter"/>
</dbReference>
<protein>
    <submittedName>
        <fullName evidence="2">Uncharacterized protein</fullName>
    </submittedName>
</protein>
<dbReference type="PANTHER" id="PTHR36313">
    <property type="entry name" value="ROOT MERISTEM GROWTH FACTOR 2"/>
    <property type="match status" value="1"/>
</dbReference>
<gene>
    <name evidence="2" type="ORF">BUALT_Bualt17G0086400</name>
</gene>
<comment type="caution">
    <text evidence="2">The sequence shown here is derived from an EMBL/GenBank/DDBJ whole genome shotgun (WGS) entry which is preliminary data.</text>
</comment>
<feature type="chain" id="PRO_5043955771" evidence="1">
    <location>
        <begin position="26"/>
        <end position="121"/>
    </location>
</feature>
<keyword evidence="3" id="KW-1185">Reference proteome</keyword>
<dbReference type="PANTHER" id="PTHR36313:SF1">
    <property type="entry name" value="PROTEIN GOLVEN 11-RELATED"/>
    <property type="match status" value="1"/>
</dbReference>
<sequence length="121" mass="13451">MVVTARIAGFIILLFVLVTGKLSNAYLVQGGDNAAGKSYIVASEREAIVKSTQTTTENKIRGRKMASNDDFLKIEKTKQAKIRAKDPKKSRVLISRENYGARFVAFNADYKGPRHHPPKNN</sequence>
<dbReference type="GO" id="GO:0030154">
    <property type="term" value="P:cell differentiation"/>
    <property type="evidence" value="ECO:0007669"/>
    <property type="project" value="TreeGrafter"/>
</dbReference>
<evidence type="ECO:0000313" key="3">
    <source>
        <dbReference type="Proteomes" id="UP000826271"/>
    </source>
</evidence>
<accession>A0AAV6WFH3</accession>